<dbReference type="eggNOG" id="COG0104">
    <property type="taxonomic scope" value="Bacteria"/>
</dbReference>
<evidence type="ECO:0000256" key="1">
    <source>
        <dbReference type="ARBA" id="ARBA00011738"/>
    </source>
</evidence>
<comment type="cofactor">
    <cofactor evidence="8">
        <name>Mg(2+)</name>
        <dbReference type="ChEBI" id="CHEBI:18420"/>
    </cofactor>
    <text evidence="8">Binds 1 Mg(2+) ion per subunit.</text>
</comment>
<dbReference type="GO" id="GO:0044208">
    <property type="term" value="P:'de novo' AMP biosynthetic process"/>
    <property type="evidence" value="ECO:0007669"/>
    <property type="project" value="UniProtKB-UniRule"/>
</dbReference>
<dbReference type="GO" id="GO:0046040">
    <property type="term" value="P:IMP metabolic process"/>
    <property type="evidence" value="ECO:0007669"/>
    <property type="project" value="TreeGrafter"/>
</dbReference>
<feature type="binding site" description="in other chain" evidence="8">
    <location>
        <begin position="14"/>
        <end position="17"/>
    </location>
    <ligand>
        <name>IMP</name>
        <dbReference type="ChEBI" id="CHEBI:58053"/>
        <note>ligand shared between dimeric partners</note>
    </ligand>
</feature>
<keyword evidence="7 8" id="KW-0342">GTP-binding</keyword>
<dbReference type="Pfam" id="PF00709">
    <property type="entry name" value="Adenylsucc_synt"/>
    <property type="match status" value="1"/>
</dbReference>
<dbReference type="FunFam" id="1.10.300.10:FF:000001">
    <property type="entry name" value="Adenylosuccinate synthetase"/>
    <property type="match status" value="1"/>
</dbReference>
<name>C1DD54_LARHH</name>
<feature type="active site" description="Proton acceptor" evidence="8">
    <location>
        <position position="14"/>
    </location>
</feature>
<dbReference type="PROSITE" id="PS01266">
    <property type="entry name" value="ADENYLOSUCCIN_SYN_1"/>
    <property type="match status" value="1"/>
</dbReference>
<feature type="region of interest" description="Disordered" evidence="11">
    <location>
        <begin position="831"/>
        <end position="851"/>
    </location>
</feature>
<proteinExistence type="inferred from homology"/>
<dbReference type="KEGG" id="lhk:LHK_00696"/>
<feature type="binding site" evidence="8">
    <location>
        <begin position="300"/>
        <end position="306"/>
    </location>
    <ligand>
        <name>substrate</name>
    </ligand>
</feature>
<dbReference type="FunFam" id="3.90.170.10:FF:000001">
    <property type="entry name" value="Adenylosuccinate synthetase"/>
    <property type="match status" value="1"/>
</dbReference>
<keyword evidence="6 8" id="KW-0460">Magnesium</keyword>
<feature type="binding site" evidence="8">
    <location>
        <position position="41"/>
    </location>
    <ligand>
        <name>Mg(2+)</name>
        <dbReference type="ChEBI" id="CHEBI:18420"/>
    </ligand>
</feature>
<evidence type="ECO:0000256" key="3">
    <source>
        <dbReference type="ARBA" id="ARBA00022723"/>
    </source>
</evidence>
<evidence type="ECO:0000313" key="13">
    <source>
        <dbReference type="Proteomes" id="UP000002010"/>
    </source>
</evidence>
<feature type="binding site" evidence="8">
    <location>
        <begin position="414"/>
        <end position="416"/>
    </location>
    <ligand>
        <name>GTP</name>
        <dbReference type="ChEBI" id="CHEBI:37565"/>
    </ligand>
</feature>
<comment type="catalytic activity">
    <reaction evidence="8 10">
        <text>IMP + L-aspartate + GTP = N(6)-(1,2-dicarboxyethyl)-AMP + GDP + phosphate + 2 H(+)</text>
        <dbReference type="Rhea" id="RHEA:15753"/>
        <dbReference type="ChEBI" id="CHEBI:15378"/>
        <dbReference type="ChEBI" id="CHEBI:29991"/>
        <dbReference type="ChEBI" id="CHEBI:37565"/>
        <dbReference type="ChEBI" id="CHEBI:43474"/>
        <dbReference type="ChEBI" id="CHEBI:57567"/>
        <dbReference type="ChEBI" id="CHEBI:58053"/>
        <dbReference type="ChEBI" id="CHEBI:58189"/>
        <dbReference type="EC" id="6.3.4.4"/>
    </reaction>
</comment>
<dbReference type="Proteomes" id="UP000002010">
    <property type="component" value="Chromosome"/>
</dbReference>
<comment type="pathway">
    <text evidence="8 10">Purine metabolism; AMP biosynthesis via de novo pathway; AMP from IMP: step 1/2.</text>
</comment>
<dbReference type="GO" id="GO:0005525">
    <property type="term" value="F:GTP binding"/>
    <property type="evidence" value="ECO:0007669"/>
    <property type="project" value="UniProtKB-UniRule"/>
</dbReference>
<evidence type="ECO:0000256" key="9">
    <source>
        <dbReference type="PROSITE-ProRule" id="PRU10134"/>
    </source>
</evidence>
<dbReference type="SUPFAM" id="SSF52540">
    <property type="entry name" value="P-loop containing nucleoside triphosphate hydrolases"/>
    <property type="match status" value="1"/>
</dbReference>
<protein>
    <recommendedName>
        <fullName evidence="8 10">Adenylosuccinate synthetase</fullName>
        <shortName evidence="8">AMPSase</shortName>
        <shortName evidence="8">AdSS</shortName>
        <ecNumber evidence="8 10">6.3.4.4</ecNumber>
    </recommendedName>
    <alternativeName>
        <fullName evidence="8">IMP--aspartate ligase</fullName>
    </alternativeName>
</protein>
<dbReference type="NCBIfam" id="NF002223">
    <property type="entry name" value="PRK01117.1"/>
    <property type="match status" value="1"/>
</dbReference>
<keyword evidence="5 8" id="KW-0658">Purine biosynthesis</keyword>
<dbReference type="InterPro" id="IPR033128">
    <property type="entry name" value="Adenylosuccin_syn_Lys_AS"/>
</dbReference>
<dbReference type="InterPro" id="IPR042111">
    <property type="entry name" value="Adenylosuccinate_synth_dom3"/>
</dbReference>
<dbReference type="STRING" id="557598.LHK_00696"/>
<evidence type="ECO:0000256" key="11">
    <source>
        <dbReference type="SAM" id="MobiDB-lite"/>
    </source>
</evidence>
<accession>C1DD54</accession>
<keyword evidence="2 8" id="KW-0436">Ligase</keyword>
<comment type="similarity">
    <text evidence="8 10">Belongs to the adenylosuccinate synthetase family.</text>
</comment>
<keyword evidence="3 8" id="KW-0479">Metal-binding</keyword>
<dbReference type="EC" id="6.3.4.4" evidence="8 10"/>
<feature type="active site" evidence="9">
    <location>
        <position position="141"/>
    </location>
</feature>
<dbReference type="InterPro" id="IPR042109">
    <property type="entry name" value="Adenylosuccinate_synth_dom1"/>
</dbReference>
<comment type="subcellular location">
    <subcellularLocation>
        <location evidence="8">Cytoplasm</location>
    </subcellularLocation>
</comment>
<evidence type="ECO:0000256" key="6">
    <source>
        <dbReference type="ARBA" id="ARBA00022842"/>
    </source>
</evidence>
<feature type="binding site" evidence="8">
    <location>
        <begin position="41"/>
        <end position="43"/>
    </location>
    <ligand>
        <name>GTP</name>
        <dbReference type="ChEBI" id="CHEBI:37565"/>
    </ligand>
</feature>
<dbReference type="InterPro" id="IPR027417">
    <property type="entry name" value="P-loop_NTPase"/>
</dbReference>
<comment type="subunit">
    <text evidence="1 8">Homodimer.</text>
</comment>
<feature type="binding site" description="in other chain" evidence="8">
    <location>
        <position position="304"/>
    </location>
    <ligand>
        <name>IMP</name>
        <dbReference type="ChEBI" id="CHEBI:58053"/>
        <note>ligand shared between dimeric partners</note>
    </ligand>
</feature>
<dbReference type="UniPathway" id="UPA00075">
    <property type="reaction ID" value="UER00335"/>
</dbReference>
<dbReference type="HAMAP" id="MF_00011">
    <property type="entry name" value="Adenylosucc_synth"/>
    <property type="match status" value="1"/>
</dbReference>
<dbReference type="InterPro" id="IPR018220">
    <property type="entry name" value="Adenylosuccin_syn_GTP-bd"/>
</dbReference>
<dbReference type="GO" id="GO:0005737">
    <property type="term" value="C:cytoplasm"/>
    <property type="evidence" value="ECO:0007669"/>
    <property type="project" value="UniProtKB-SubCell"/>
</dbReference>
<dbReference type="PANTHER" id="PTHR11846:SF0">
    <property type="entry name" value="ADENYLOSUCCINATE SYNTHETASE"/>
    <property type="match status" value="1"/>
</dbReference>
<dbReference type="GO" id="GO:0004019">
    <property type="term" value="F:adenylosuccinate synthase activity"/>
    <property type="evidence" value="ECO:0007669"/>
    <property type="project" value="UniProtKB-UniRule"/>
</dbReference>
<feature type="binding site" evidence="8">
    <location>
        <begin position="13"/>
        <end position="19"/>
    </location>
    <ligand>
        <name>GTP</name>
        <dbReference type="ChEBI" id="CHEBI:37565"/>
    </ligand>
</feature>
<dbReference type="EMBL" id="CP001154">
    <property type="protein sequence ID" value="ACO73689.1"/>
    <property type="molecule type" value="Genomic_DNA"/>
</dbReference>
<evidence type="ECO:0000313" key="12">
    <source>
        <dbReference type="EMBL" id="ACO73689.1"/>
    </source>
</evidence>
<keyword evidence="4 8" id="KW-0547">Nucleotide-binding</keyword>
<evidence type="ECO:0000256" key="4">
    <source>
        <dbReference type="ARBA" id="ARBA00022741"/>
    </source>
</evidence>
<organism evidence="12 13">
    <name type="scientific">Laribacter hongkongensis (strain HLHK9)</name>
    <dbReference type="NCBI Taxonomy" id="557598"/>
    <lineage>
        <taxon>Bacteria</taxon>
        <taxon>Pseudomonadati</taxon>
        <taxon>Pseudomonadota</taxon>
        <taxon>Betaproteobacteria</taxon>
        <taxon>Neisseriales</taxon>
        <taxon>Aquaspirillaceae</taxon>
        <taxon>Laribacter</taxon>
    </lineage>
</organism>
<dbReference type="InterPro" id="IPR042110">
    <property type="entry name" value="Adenylosuccinate_synth_dom2"/>
</dbReference>
<feature type="active site" description="Proton donor" evidence="8">
    <location>
        <position position="42"/>
    </location>
</feature>
<keyword evidence="8" id="KW-0963">Cytoplasm</keyword>
<gene>
    <name evidence="12" type="primary">purA2</name>
    <name evidence="8" type="synonym">purA</name>
    <name evidence="12" type="ordered locus">LHK_00696</name>
</gene>
<evidence type="ECO:0000256" key="7">
    <source>
        <dbReference type="ARBA" id="ARBA00023134"/>
    </source>
</evidence>
<dbReference type="PANTHER" id="PTHR11846">
    <property type="entry name" value="ADENYLOSUCCINATE SYNTHETASE"/>
    <property type="match status" value="1"/>
</dbReference>
<dbReference type="SMART" id="SM00788">
    <property type="entry name" value="Adenylsucc_synt"/>
    <property type="match status" value="1"/>
</dbReference>
<dbReference type="HOGENOM" id="CLU_335182_0_0_4"/>
<reference evidence="12 13" key="1">
    <citation type="journal article" date="2009" name="PLoS Genet.">
        <title>The complete genome and proteome of Laribacter hongkongensis reveal potential mechanisms for adaptations to different temperatures and habitats.</title>
        <authorList>
            <person name="Woo P.C."/>
            <person name="Lau S.K."/>
            <person name="Tse H."/>
            <person name="Teng J.L."/>
            <person name="Curreem S.O."/>
            <person name="Tsang A.K."/>
            <person name="Fan R.Y."/>
            <person name="Wong G.K."/>
            <person name="Huang Y."/>
            <person name="Loman N.J."/>
            <person name="Snyder L.A."/>
            <person name="Cai J.J."/>
            <person name="Huang J.D."/>
            <person name="Mak W."/>
            <person name="Pallen M.J."/>
            <person name="Lok S."/>
            <person name="Yuen K.Y."/>
        </authorList>
    </citation>
    <scope>NUCLEOTIDE SEQUENCE [LARGE SCALE GENOMIC DNA]</scope>
    <source>
        <strain evidence="12 13">HLHK9</strain>
    </source>
</reference>
<keyword evidence="13" id="KW-1185">Reference proteome</keyword>
<dbReference type="InterPro" id="IPR001114">
    <property type="entry name" value="Adenylosuccinate_synthetase"/>
</dbReference>
<dbReference type="Gene3D" id="3.90.170.10">
    <property type="entry name" value="Adenylosuccinate Synthetase, subunit A, domain 3"/>
    <property type="match status" value="1"/>
</dbReference>
<sequence>MAKNVVVVGTQWGDEGKGKIVDWLADHAKAVVRFQGGHNAGHTLVIGGKKTILRLIPSGILHPTMTCYIGNGVVLSPEALLKEIDELEAAGIDVCSRLKISESCPLILPYHIALDHAREAAKGANKIGTTGRGIGPAYEDKVARRAIRVQDLFNAGKLAEKLKENLAYYNFQLTEYFKQTPVDFEKTLADTLAYAERIKPMVCDVSRTLYDLNKAGESILFEGAQGTLLDIDHGTYPFVTSSNCVAGAAAPGAGVAPQMLEYVLGIVKAYTTRVGSGPFPTELEDDIGMGLAQRGNEFGSVTGRPRRCGWFDAALLKRSIQINGVSGLCVTKLDVMDGMEEIKLCVGYRIDGVEYDIFPVGADKVAACEPVYESWPGWNETTFGVKKFEELPVNAQNYLKRIEEFCGAPIAIISTGPGPRGNHRAQAPVQGLSRFPARDKKNASLTDWRFFFMDGRVRAHDDQGQASAQLLFQLGQDGVDQLAVKRFALVALDGDTAFLVADLLHHDPVTRLLGSRLAFLVAPECEARPEAAFVHFLGFALGRTYEVGTGSAVAVHYHQTGTVQRQTGTAPCTVEGIVDDDCSVFDAGAPLGHRYRLGCIFLGLLGLGFINPEGQHQAAEKLGFEFRIVGTRLPFGVVLAFGKAFHHAAVADVDLDITVGAALETGSELVTLGRGVESVQTDRGQELAHAVLRNLGAVFRPVGFHDAQLRFVALQHETVVLPEFADQRPQLFGALAADAQPALATGAFQADGVGGCGSHLGRAGANGRLLAGLVCLLLCHQLGADAAGRHGIGVGQFGGCQVGRHFQRTLGRFGRLVGDLAVVRRRGACRQTGNGHDGEQMAKGFHPDSVG</sequence>
<dbReference type="GO" id="GO:0000287">
    <property type="term" value="F:magnesium ion binding"/>
    <property type="evidence" value="ECO:0007669"/>
    <property type="project" value="UniProtKB-UniRule"/>
</dbReference>
<dbReference type="AlphaFoldDB" id="C1DD54"/>
<dbReference type="NCBIfam" id="TIGR00184">
    <property type="entry name" value="purA"/>
    <property type="match status" value="1"/>
</dbReference>
<dbReference type="Gene3D" id="3.40.440.10">
    <property type="entry name" value="Adenylosuccinate Synthetase, subunit A, domain 1"/>
    <property type="match status" value="1"/>
</dbReference>
<dbReference type="CDD" id="cd03108">
    <property type="entry name" value="AdSS"/>
    <property type="match status" value="1"/>
</dbReference>
<feature type="binding site" description="in other chain" evidence="8">
    <location>
        <begin position="39"/>
        <end position="42"/>
    </location>
    <ligand>
        <name>IMP</name>
        <dbReference type="ChEBI" id="CHEBI:58053"/>
        <note>ligand shared between dimeric partners</note>
    </ligand>
</feature>
<evidence type="ECO:0000256" key="2">
    <source>
        <dbReference type="ARBA" id="ARBA00022598"/>
    </source>
</evidence>
<dbReference type="Gene3D" id="1.10.300.10">
    <property type="entry name" value="Adenylosuccinate Synthetase, subunit A, domain 2"/>
    <property type="match status" value="1"/>
</dbReference>
<feature type="binding site" description="in other chain" evidence="8">
    <location>
        <position position="225"/>
    </location>
    <ligand>
        <name>IMP</name>
        <dbReference type="ChEBI" id="CHEBI:58053"/>
        <note>ligand shared between dimeric partners</note>
    </ligand>
</feature>
<feature type="binding site" evidence="8">
    <location>
        <position position="14"/>
    </location>
    <ligand>
        <name>Mg(2+)</name>
        <dbReference type="ChEBI" id="CHEBI:18420"/>
    </ligand>
</feature>
<feature type="binding site" evidence="8">
    <location>
        <begin position="332"/>
        <end position="334"/>
    </location>
    <ligand>
        <name>GTP</name>
        <dbReference type="ChEBI" id="CHEBI:37565"/>
    </ligand>
</feature>
<evidence type="ECO:0000256" key="5">
    <source>
        <dbReference type="ARBA" id="ARBA00022755"/>
    </source>
</evidence>
<feature type="binding site" evidence="8">
    <location>
        <position position="306"/>
    </location>
    <ligand>
        <name>GTP</name>
        <dbReference type="ChEBI" id="CHEBI:37565"/>
    </ligand>
</feature>
<evidence type="ECO:0000256" key="10">
    <source>
        <dbReference type="RuleBase" id="RU000520"/>
    </source>
</evidence>
<comment type="function">
    <text evidence="8">Plays an important role in the de novo pathway of purine nucleotide biosynthesis. Catalyzes the first committed step in the biosynthesis of AMP from IMP.</text>
</comment>
<dbReference type="PROSITE" id="PS00513">
    <property type="entry name" value="ADENYLOSUCCIN_SYN_2"/>
    <property type="match status" value="1"/>
</dbReference>
<evidence type="ECO:0000256" key="8">
    <source>
        <dbReference type="HAMAP-Rule" id="MF_00011"/>
    </source>
</evidence>
<feature type="binding site" evidence="8">
    <location>
        <position position="144"/>
    </location>
    <ligand>
        <name>IMP</name>
        <dbReference type="ChEBI" id="CHEBI:58053"/>
        <note>ligand shared between dimeric partners</note>
    </ligand>
</feature>
<feature type="binding site" description="in other chain" evidence="8">
    <location>
        <position position="130"/>
    </location>
    <ligand>
        <name>IMP</name>
        <dbReference type="ChEBI" id="CHEBI:58053"/>
        <note>ligand shared between dimeric partners</note>
    </ligand>
</feature>
<feature type="binding site" description="in other chain" evidence="8">
    <location>
        <position position="240"/>
    </location>
    <ligand>
        <name>IMP</name>
        <dbReference type="ChEBI" id="CHEBI:58053"/>
        <note>ligand shared between dimeric partners</note>
    </ligand>
</feature>